<gene>
    <name evidence="3" type="ORF">GN958_ATG06140</name>
</gene>
<comment type="caution">
    <text evidence="3">The sequence shown here is derived from an EMBL/GenBank/DDBJ whole genome shotgun (WGS) entry which is preliminary data.</text>
</comment>
<feature type="domain" description="WRKY19-like zinc finger" evidence="2">
    <location>
        <begin position="475"/>
        <end position="498"/>
    </location>
</feature>
<feature type="domain" description="WRKY19-like zinc finger" evidence="2">
    <location>
        <begin position="423"/>
        <end position="446"/>
    </location>
</feature>
<dbReference type="Proteomes" id="UP000704712">
    <property type="component" value="Unassembled WGS sequence"/>
</dbReference>
<dbReference type="AlphaFoldDB" id="A0A8S9UZP1"/>
<feature type="region of interest" description="Disordered" evidence="1">
    <location>
        <begin position="101"/>
        <end position="126"/>
    </location>
</feature>
<dbReference type="InterPro" id="IPR056866">
    <property type="entry name" value="Znf_WRKY19"/>
</dbReference>
<evidence type="ECO:0000313" key="3">
    <source>
        <dbReference type="EMBL" id="KAF4144662.1"/>
    </source>
</evidence>
<proteinExistence type="predicted"/>
<feature type="domain" description="WRKY19-like zinc finger" evidence="2">
    <location>
        <begin position="399"/>
        <end position="422"/>
    </location>
</feature>
<dbReference type="PANTHER" id="PTHR31827:SF1">
    <property type="entry name" value="EMB|CAB89363.1"/>
    <property type="match status" value="1"/>
</dbReference>
<dbReference type="Pfam" id="PF24906">
    <property type="entry name" value="Zf_WRKY19"/>
    <property type="match status" value="4"/>
</dbReference>
<feature type="compositionally biased region" description="Polar residues" evidence="1">
    <location>
        <begin position="116"/>
        <end position="126"/>
    </location>
</feature>
<evidence type="ECO:0000256" key="1">
    <source>
        <dbReference type="SAM" id="MobiDB-lite"/>
    </source>
</evidence>
<evidence type="ECO:0000313" key="4">
    <source>
        <dbReference type="Proteomes" id="UP000704712"/>
    </source>
</evidence>
<feature type="region of interest" description="Disordered" evidence="1">
    <location>
        <begin position="29"/>
        <end position="63"/>
    </location>
</feature>
<accession>A0A8S9UZP1</accession>
<organism evidence="3 4">
    <name type="scientific">Phytophthora infestans</name>
    <name type="common">Potato late blight agent</name>
    <name type="synonym">Botrytis infestans</name>
    <dbReference type="NCBI Taxonomy" id="4787"/>
    <lineage>
        <taxon>Eukaryota</taxon>
        <taxon>Sar</taxon>
        <taxon>Stramenopiles</taxon>
        <taxon>Oomycota</taxon>
        <taxon>Peronosporomycetes</taxon>
        <taxon>Peronosporales</taxon>
        <taxon>Peronosporaceae</taxon>
        <taxon>Phytophthora</taxon>
    </lineage>
</organism>
<dbReference type="EMBL" id="JAACNO010000830">
    <property type="protein sequence ID" value="KAF4144662.1"/>
    <property type="molecule type" value="Genomic_DNA"/>
</dbReference>
<sequence>MSDRVAPLGFVSVACGAFFSQIREETHTQLPLLDRTESTQASETSADENSGDGGRNSPSGGDKLFFLDEIDVENPFRDVQQPRKLSEKPHNGMETRIIVPPRSGVKSSLSVGSGQLAASSGDTGSLSVKLSLNKKRPLQVKSEEAQDEAKLTDQWDLDTFMASSRSALKQAEVELKFQLLWSEKFAAGQSHSMITFDRDMEASDDTPRLTGGGRPCCSLPGCTKQAQTKGKCIAHGGVRGCKVDGCTATAKWRSLCTEHGGRRTCLKVGCEKLALSGGKCLQHGGGGGKTCSFPDCVTRPQRRGLCAAHGGFIVCKTEGCERRAASKGQCSRHAIVKKCKTDGCEKAGANRGYCYKHAVEAGVIKASQKPKCKEEGCLKIQLRQGYCSRHAQERGISVGRTCKAEGCSKVAQAGGFCATHGGGTRCKIAGCNKSTVTKGLCSTHGGRKTCKVEGCEKWGLATGSLKGYCVEHGGGDRCKHPGCTKSVQYNGLCCTHGGRLKCEAKGCNKAVRVKGFCPAHHSKEL</sequence>
<dbReference type="PROSITE" id="PS51257">
    <property type="entry name" value="PROKAR_LIPOPROTEIN"/>
    <property type="match status" value="1"/>
</dbReference>
<name>A0A8S9UZP1_PHYIN</name>
<reference evidence="3" key="1">
    <citation type="submission" date="2020-03" db="EMBL/GenBank/DDBJ databases">
        <title>Hybrid Assembly of Korean Phytophthora infestans isolates.</title>
        <authorList>
            <person name="Prokchorchik M."/>
            <person name="Lee Y."/>
            <person name="Seo J."/>
            <person name="Cho J.-H."/>
            <person name="Park Y.-E."/>
            <person name="Jang D.-C."/>
            <person name="Im J.-S."/>
            <person name="Choi J.-G."/>
            <person name="Park H.-J."/>
            <person name="Lee G.-B."/>
            <person name="Lee Y.-G."/>
            <person name="Hong S.-Y."/>
            <person name="Cho K."/>
            <person name="Sohn K.H."/>
        </authorList>
    </citation>
    <scope>NUCLEOTIDE SEQUENCE</scope>
    <source>
        <strain evidence="3">KR_2_A2</strain>
    </source>
</reference>
<protein>
    <recommendedName>
        <fullName evidence="2">WRKY19-like zinc finger domain-containing protein</fullName>
    </recommendedName>
</protein>
<dbReference type="PANTHER" id="PTHR31827">
    <property type="entry name" value="EMB|CAB89363.1"/>
    <property type="match status" value="1"/>
</dbReference>
<feature type="domain" description="WRKY19-like zinc finger" evidence="2">
    <location>
        <begin position="288"/>
        <end position="311"/>
    </location>
</feature>
<feature type="compositionally biased region" description="Low complexity" evidence="1">
    <location>
        <begin position="103"/>
        <end position="114"/>
    </location>
</feature>
<evidence type="ECO:0000259" key="2">
    <source>
        <dbReference type="Pfam" id="PF24906"/>
    </source>
</evidence>